<name>A0A3G9GI55_9NEIS</name>
<dbReference type="Gene3D" id="1.20.1740.10">
    <property type="entry name" value="Amino acid/polyamine transporter I"/>
    <property type="match status" value="1"/>
</dbReference>
<keyword evidence="4 6" id="KW-1133">Transmembrane helix</keyword>
<dbReference type="Proteomes" id="UP000198290">
    <property type="component" value="Chromosome"/>
</dbReference>
<dbReference type="GO" id="GO:0016020">
    <property type="term" value="C:membrane"/>
    <property type="evidence" value="ECO:0007669"/>
    <property type="project" value="UniProtKB-SubCell"/>
</dbReference>
<feature type="transmembrane region" description="Helical" evidence="6">
    <location>
        <begin position="448"/>
        <end position="467"/>
    </location>
</feature>
<keyword evidence="3 6" id="KW-0812">Transmembrane</keyword>
<dbReference type="PANTHER" id="PTHR45649:SF26">
    <property type="entry name" value="OS04G0435100 PROTEIN"/>
    <property type="match status" value="1"/>
</dbReference>
<dbReference type="RefSeq" id="WP_089085175.1">
    <property type="nucleotide sequence ID" value="NZ_AP018823.1"/>
</dbReference>
<dbReference type="PANTHER" id="PTHR45649">
    <property type="entry name" value="AMINO-ACID PERMEASE BAT1"/>
    <property type="match status" value="1"/>
</dbReference>
<evidence type="ECO:0000256" key="3">
    <source>
        <dbReference type="ARBA" id="ARBA00022692"/>
    </source>
</evidence>
<protein>
    <submittedName>
        <fullName evidence="7">Urea carboxylase-related amino acid permease</fullName>
    </submittedName>
</protein>
<organism evidence="7 8">
    <name type="scientific">Aquitalea magnusonii</name>
    <dbReference type="NCBI Taxonomy" id="332411"/>
    <lineage>
        <taxon>Bacteria</taxon>
        <taxon>Pseudomonadati</taxon>
        <taxon>Pseudomonadota</taxon>
        <taxon>Betaproteobacteria</taxon>
        <taxon>Neisseriales</taxon>
        <taxon>Chromobacteriaceae</taxon>
        <taxon>Aquitalea</taxon>
    </lineage>
</organism>
<feature type="transmembrane region" description="Helical" evidence="6">
    <location>
        <begin position="28"/>
        <end position="45"/>
    </location>
</feature>
<evidence type="ECO:0000256" key="6">
    <source>
        <dbReference type="SAM" id="Phobius"/>
    </source>
</evidence>
<evidence type="ECO:0000256" key="5">
    <source>
        <dbReference type="ARBA" id="ARBA00023136"/>
    </source>
</evidence>
<dbReference type="PIRSF" id="PIRSF006060">
    <property type="entry name" value="AA_transporter"/>
    <property type="match status" value="1"/>
</dbReference>
<evidence type="ECO:0000256" key="1">
    <source>
        <dbReference type="ARBA" id="ARBA00004141"/>
    </source>
</evidence>
<dbReference type="Pfam" id="PF13520">
    <property type="entry name" value="AA_permease_2"/>
    <property type="match status" value="1"/>
</dbReference>
<dbReference type="KEGG" id="amah:DLM_3466"/>
<feature type="transmembrane region" description="Helical" evidence="6">
    <location>
        <begin position="169"/>
        <end position="190"/>
    </location>
</feature>
<proteinExistence type="predicted"/>
<reference evidence="8" key="3">
    <citation type="journal article" date="2017" name="Plant Physiol. Biochem.">
        <title>Differential oxidative and antioxidative response of duckweed Lemna minor toward plant growth promoting/inhibiting bacteria.</title>
        <authorList>
            <person name="Ishizawa H."/>
            <person name="Kuroda M."/>
            <person name="Morikawa M."/>
            <person name="Ike M."/>
        </authorList>
    </citation>
    <scope>NUCLEOTIDE SEQUENCE [LARGE SCALE GENOMIC DNA]</scope>
    <source>
        <strain evidence="8">H3</strain>
    </source>
</reference>
<feature type="transmembrane region" description="Helical" evidence="6">
    <location>
        <begin position="352"/>
        <end position="373"/>
    </location>
</feature>
<sequence>MANPDLIASKDLIAAPALQRNITPFQSFAVAFGFVSIATGIFSAYGAMLSTSGPMGIWTWPLVVFGQLMVALVLGALAARIPVTGYVYQWASRLGNPVFGWIMGWISFTFLAIVLCAVDYTIPATVLPVLLGYTGSVENAWWITACLIFAQAGMIALSTKVTQGFNARAVMVQLIGMIGLIILLFGVGHFSGQMHYANLFSTGNIAATGYFSLGSMTAVGPWVMGTLMGAFTIVGFESAANLAEETHDPARVIPRAMWQAVLSLGLIGMLFLIAVTALLGDPQGPVSATPIADVVTRILGGYIGKALLIMVVISIYSCGLVILLSATRLVWAMSRDQRFPGWHYFRTIHPRLHTPLNATLGVALVGQVILAAFSGDTDALFTLFSAATLLPAMIYAVCVLMYAFKRHSLPATQGFSLGVFEVPVLLLAMLWLGFELVIFRDASFIKPWIYVGLMLLIGAVYLASLLLRGGTAALKMPDMESIDAVMDARPEDRANRG</sequence>
<keyword evidence="8" id="KW-1185">Reference proteome</keyword>
<reference evidence="7 8" key="2">
    <citation type="journal article" date="2017" name="Genome Announc.">
        <title>Draft genome sequence of Aquitalea magnusonii strain H3, a plant growth-promoting bacterium of duckweed Lemna minor.</title>
        <authorList>
            <person name="Ishizawa H."/>
            <person name="Kuroda M."/>
            <person name="Ike M."/>
        </authorList>
    </citation>
    <scope>NUCLEOTIDE SEQUENCE [LARGE SCALE GENOMIC DNA]</scope>
    <source>
        <strain evidence="7 8">H3</strain>
    </source>
</reference>
<feature type="transmembrane region" description="Helical" evidence="6">
    <location>
        <begin position="210"/>
        <end position="236"/>
    </location>
</feature>
<dbReference type="AlphaFoldDB" id="A0A3G9GI55"/>
<dbReference type="GO" id="GO:0022857">
    <property type="term" value="F:transmembrane transporter activity"/>
    <property type="evidence" value="ECO:0007669"/>
    <property type="project" value="InterPro"/>
</dbReference>
<accession>A0A3G9GI55</accession>
<evidence type="ECO:0000313" key="8">
    <source>
        <dbReference type="Proteomes" id="UP000198290"/>
    </source>
</evidence>
<keyword evidence="2" id="KW-0813">Transport</keyword>
<keyword evidence="5 6" id="KW-0472">Membrane</keyword>
<comment type="subcellular location">
    <subcellularLocation>
        <location evidence="1">Membrane</location>
        <topology evidence="1">Multi-pass membrane protein</topology>
    </subcellularLocation>
</comment>
<feature type="transmembrane region" description="Helical" evidence="6">
    <location>
        <begin position="57"/>
        <end position="77"/>
    </location>
</feature>
<feature type="transmembrane region" description="Helical" evidence="6">
    <location>
        <begin position="415"/>
        <end position="436"/>
    </location>
</feature>
<evidence type="ECO:0000256" key="4">
    <source>
        <dbReference type="ARBA" id="ARBA00022989"/>
    </source>
</evidence>
<dbReference type="InterPro" id="IPR002293">
    <property type="entry name" value="AA/rel_permease1"/>
</dbReference>
<gene>
    <name evidence="7" type="ORF">DLM_3466</name>
</gene>
<feature type="transmembrane region" description="Helical" evidence="6">
    <location>
        <begin position="379"/>
        <end position="403"/>
    </location>
</feature>
<evidence type="ECO:0000256" key="2">
    <source>
        <dbReference type="ARBA" id="ARBA00022448"/>
    </source>
</evidence>
<dbReference type="EMBL" id="AP018823">
    <property type="protein sequence ID" value="BBF87054.1"/>
    <property type="molecule type" value="Genomic_DNA"/>
</dbReference>
<evidence type="ECO:0000313" key="7">
    <source>
        <dbReference type="EMBL" id="BBF87054.1"/>
    </source>
</evidence>
<feature type="transmembrane region" description="Helical" evidence="6">
    <location>
        <begin position="98"/>
        <end position="120"/>
    </location>
</feature>
<feature type="transmembrane region" description="Helical" evidence="6">
    <location>
        <begin position="140"/>
        <end position="157"/>
    </location>
</feature>
<reference evidence="8" key="1">
    <citation type="journal article" date="2017" name="Biotechnol. Biofuels">
        <title>Evaluation of environmental bacterial communities as a factor affecting the growth of duckweed Lemna minor.</title>
        <authorList>
            <person name="Ishizawa H."/>
            <person name="Kuroda M."/>
            <person name="Morikawa M."/>
            <person name="Ike M."/>
        </authorList>
    </citation>
    <scope>NUCLEOTIDE SEQUENCE [LARGE SCALE GENOMIC DNA]</scope>
    <source>
        <strain evidence="8">H3</strain>
    </source>
</reference>
<feature type="transmembrane region" description="Helical" evidence="6">
    <location>
        <begin position="257"/>
        <end position="279"/>
    </location>
</feature>
<feature type="transmembrane region" description="Helical" evidence="6">
    <location>
        <begin position="306"/>
        <end position="331"/>
    </location>
</feature>
<dbReference type="OrthoDB" id="9804700at2"/>